<feature type="chain" id="PRO_5037729726" evidence="1">
    <location>
        <begin position="25"/>
        <end position="132"/>
    </location>
</feature>
<feature type="signal peptide" evidence="1">
    <location>
        <begin position="1"/>
        <end position="24"/>
    </location>
</feature>
<dbReference type="Proteomes" id="UP000697710">
    <property type="component" value="Unassembled WGS sequence"/>
</dbReference>
<reference evidence="2" key="2">
    <citation type="journal article" date="2021" name="Microbiome">
        <title>Successional dynamics and alternative stable states in a saline activated sludge microbial community over 9 years.</title>
        <authorList>
            <person name="Wang Y."/>
            <person name="Ye J."/>
            <person name="Ju F."/>
            <person name="Liu L."/>
            <person name="Boyd J.A."/>
            <person name="Deng Y."/>
            <person name="Parks D.H."/>
            <person name="Jiang X."/>
            <person name="Yin X."/>
            <person name="Woodcroft B.J."/>
            <person name="Tyson G.W."/>
            <person name="Hugenholtz P."/>
            <person name="Polz M.F."/>
            <person name="Zhang T."/>
        </authorList>
    </citation>
    <scope>NUCLEOTIDE SEQUENCE</scope>
    <source>
        <strain evidence="2">HKST-UBA01</strain>
    </source>
</reference>
<protein>
    <submittedName>
        <fullName evidence="2">Uncharacterized protein</fullName>
    </submittedName>
</protein>
<proteinExistence type="predicted"/>
<dbReference type="EMBL" id="JAGQHR010000867">
    <property type="protein sequence ID" value="MCA9729849.1"/>
    <property type="molecule type" value="Genomic_DNA"/>
</dbReference>
<organism evidence="2 3">
    <name type="scientific">Eiseniibacteriota bacterium</name>
    <dbReference type="NCBI Taxonomy" id="2212470"/>
    <lineage>
        <taxon>Bacteria</taxon>
        <taxon>Candidatus Eiseniibacteriota</taxon>
    </lineage>
</organism>
<evidence type="ECO:0000313" key="2">
    <source>
        <dbReference type="EMBL" id="MCA9729849.1"/>
    </source>
</evidence>
<name>A0A956M2G6_UNCEI</name>
<evidence type="ECO:0000313" key="3">
    <source>
        <dbReference type="Proteomes" id="UP000697710"/>
    </source>
</evidence>
<gene>
    <name evidence="2" type="ORF">KC729_19350</name>
</gene>
<accession>A0A956M2G6</accession>
<dbReference type="AlphaFoldDB" id="A0A956M2G6"/>
<evidence type="ECO:0000256" key="1">
    <source>
        <dbReference type="SAM" id="SignalP"/>
    </source>
</evidence>
<sequence>MPRIPRRCARLIATVIASSLFVGIAGPTGVAAVAGPAPAARPGGPAGPGAAAASSGLLARVGSEPGDSYEPRATLDAAFAYLSPRPGAILVQPGTTLILRPRERQLVIDLPWSTTTVAGTVSGTHPGRWEIA</sequence>
<keyword evidence="1" id="KW-0732">Signal</keyword>
<comment type="caution">
    <text evidence="2">The sequence shown here is derived from an EMBL/GenBank/DDBJ whole genome shotgun (WGS) entry which is preliminary data.</text>
</comment>
<reference evidence="2" key="1">
    <citation type="submission" date="2020-04" db="EMBL/GenBank/DDBJ databases">
        <authorList>
            <person name="Zhang T."/>
        </authorList>
    </citation>
    <scope>NUCLEOTIDE SEQUENCE</scope>
    <source>
        <strain evidence="2">HKST-UBA01</strain>
    </source>
</reference>